<dbReference type="SMART" id="SM00387">
    <property type="entry name" value="HATPase_c"/>
    <property type="match status" value="1"/>
</dbReference>
<keyword evidence="1" id="KW-1133">Transmembrane helix</keyword>
<dbReference type="PANTHER" id="PTHR34220">
    <property type="entry name" value="SENSOR HISTIDINE KINASE YPDA"/>
    <property type="match status" value="1"/>
</dbReference>
<dbReference type="Pfam" id="PF02518">
    <property type="entry name" value="HATPase_c"/>
    <property type="match status" value="1"/>
</dbReference>
<evidence type="ECO:0000259" key="2">
    <source>
        <dbReference type="SMART" id="SM00387"/>
    </source>
</evidence>
<dbReference type="GO" id="GO:0000155">
    <property type="term" value="F:phosphorelay sensor kinase activity"/>
    <property type="evidence" value="ECO:0007669"/>
    <property type="project" value="InterPro"/>
</dbReference>
<dbReference type="Proteomes" id="UP000199477">
    <property type="component" value="Unassembled WGS sequence"/>
</dbReference>
<keyword evidence="1" id="KW-0472">Membrane</keyword>
<feature type="transmembrane region" description="Helical" evidence="1">
    <location>
        <begin position="133"/>
        <end position="150"/>
    </location>
</feature>
<proteinExistence type="predicted"/>
<dbReference type="SUPFAM" id="SSF55874">
    <property type="entry name" value="ATPase domain of HSP90 chaperone/DNA topoisomerase II/histidine kinase"/>
    <property type="match status" value="1"/>
</dbReference>
<keyword evidence="4" id="KW-1185">Reference proteome</keyword>
<dbReference type="RefSeq" id="WP_051548437.1">
    <property type="nucleotide sequence ID" value="NZ_FONH01000001.1"/>
</dbReference>
<name>A0A1I1XBC7_9GAMM</name>
<dbReference type="GO" id="GO:0016020">
    <property type="term" value="C:membrane"/>
    <property type="evidence" value="ECO:0007669"/>
    <property type="project" value="InterPro"/>
</dbReference>
<organism evidence="3 4">
    <name type="scientific">Dyella marensis</name>
    <dbReference type="NCBI Taxonomy" id="500610"/>
    <lineage>
        <taxon>Bacteria</taxon>
        <taxon>Pseudomonadati</taxon>
        <taxon>Pseudomonadota</taxon>
        <taxon>Gammaproteobacteria</taxon>
        <taxon>Lysobacterales</taxon>
        <taxon>Rhodanobacteraceae</taxon>
        <taxon>Dyella</taxon>
    </lineage>
</organism>
<dbReference type="InterPro" id="IPR036890">
    <property type="entry name" value="HATPase_C_sf"/>
</dbReference>
<evidence type="ECO:0000313" key="3">
    <source>
        <dbReference type="EMBL" id="SFE04685.1"/>
    </source>
</evidence>
<feature type="transmembrane region" description="Helical" evidence="1">
    <location>
        <begin position="61"/>
        <end position="79"/>
    </location>
</feature>
<keyword evidence="3" id="KW-0418">Kinase</keyword>
<feature type="transmembrane region" description="Helical" evidence="1">
    <location>
        <begin position="86"/>
        <end position="113"/>
    </location>
</feature>
<dbReference type="InterPro" id="IPR010559">
    <property type="entry name" value="Sig_transdc_His_kin_internal"/>
</dbReference>
<dbReference type="AlphaFoldDB" id="A0A1I1XBC7"/>
<evidence type="ECO:0000256" key="1">
    <source>
        <dbReference type="SAM" id="Phobius"/>
    </source>
</evidence>
<dbReference type="Pfam" id="PF06580">
    <property type="entry name" value="His_kinase"/>
    <property type="match status" value="1"/>
</dbReference>
<dbReference type="Gene3D" id="3.30.565.10">
    <property type="entry name" value="Histidine kinase-like ATPase, C-terminal domain"/>
    <property type="match status" value="1"/>
</dbReference>
<feature type="transmembrane region" description="Helical" evidence="1">
    <location>
        <begin position="20"/>
        <end position="41"/>
    </location>
</feature>
<keyword evidence="3" id="KW-0808">Transferase</keyword>
<protein>
    <submittedName>
        <fullName evidence="3">Histidine kinase</fullName>
    </submittedName>
</protein>
<evidence type="ECO:0000313" key="4">
    <source>
        <dbReference type="Proteomes" id="UP000199477"/>
    </source>
</evidence>
<sequence>MATGQGDAAVTPSVWRRYALALWVLLLVAIGSMRALNRYLVGVAYHHVAPVAPLLMEELTGALSFGAFLPPVFYALRWLRARRWRLLWHAAVFAGLSVAQTSLMIALRLLVFGWAGLPADDYAPTAWRYAMEVPTQLFFYVLIAVGLWLFDRYRASRARELRAAQLESALSEAQLEALRLQLNPHFLFNTLNAVSELMYDRPAVADEMLSRIGSLLRATLSAGAQEHRLADEWKLLGLYMDIQRARFGEGLDADVRGDAALDDLRIPFLLLQPLVENAIEHGGQGDHRLVRVEAAREADRLTLRIRDGGGGAARAGHGIGLGNVGARLRHLYGDDAGVKLEALPEGGSVVTVWLPARRWEAT</sequence>
<feature type="domain" description="Histidine kinase/HSP90-like ATPase" evidence="2">
    <location>
        <begin position="262"/>
        <end position="358"/>
    </location>
</feature>
<dbReference type="EMBL" id="FONH01000001">
    <property type="protein sequence ID" value="SFE04685.1"/>
    <property type="molecule type" value="Genomic_DNA"/>
</dbReference>
<keyword evidence="1" id="KW-0812">Transmembrane</keyword>
<dbReference type="InterPro" id="IPR050640">
    <property type="entry name" value="Bact_2-comp_sensor_kinase"/>
</dbReference>
<dbReference type="InterPro" id="IPR003594">
    <property type="entry name" value="HATPase_dom"/>
</dbReference>
<accession>A0A1I1XBC7</accession>
<dbReference type="STRING" id="500610.SAMN02799615_00186"/>
<reference evidence="4" key="1">
    <citation type="submission" date="2016-10" db="EMBL/GenBank/DDBJ databases">
        <authorList>
            <person name="Varghese N."/>
            <person name="Submissions S."/>
        </authorList>
    </citation>
    <scope>NUCLEOTIDE SEQUENCE [LARGE SCALE GENOMIC DNA]</scope>
    <source>
        <strain evidence="4">UNC178MFTsu3.1</strain>
    </source>
</reference>
<dbReference type="PANTHER" id="PTHR34220:SF7">
    <property type="entry name" value="SENSOR HISTIDINE KINASE YPDA"/>
    <property type="match status" value="1"/>
</dbReference>
<gene>
    <name evidence="3" type="ORF">SAMN02799615_00186</name>
</gene>